<dbReference type="Pfam" id="PF14144">
    <property type="entry name" value="DOG1"/>
    <property type="match status" value="1"/>
</dbReference>
<feature type="domain" description="DOG1" evidence="1">
    <location>
        <begin position="1"/>
        <end position="241"/>
    </location>
</feature>
<evidence type="ECO:0000313" key="2">
    <source>
        <dbReference type="EMBL" id="KAJ0195332.1"/>
    </source>
</evidence>
<sequence length="245" mass="28450">MDFHRFYETWYEQLHHQIHHLTKFPRPPTTDDDHHQLTQVVDKTMSHFSEFYRVKSLAANQDVLSIFSARWSTTLERSLHWIAGWRPTTAFHLIYTESSILFESRILDILHGIRTGDLGDLSPAQFTRVSELQCETVQQENAITDQLSEWQACKFYIFCFSLHFCSKKQDEASELIGGSCGDLDKKIGRLVQIVEKADELRLRTLKAVVELLTPQQAVEFLIAAAQLHFGIHRWGLNHDRERAGK</sequence>
<organism evidence="2 3">
    <name type="scientific">Lactuca sativa</name>
    <name type="common">Garden lettuce</name>
    <dbReference type="NCBI Taxonomy" id="4236"/>
    <lineage>
        <taxon>Eukaryota</taxon>
        <taxon>Viridiplantae</taxon>
        <taxon>Streptophyta</taxon>
        <taxon>Embryophyta</taxon>
        <taxon>Tracheophyta</taxon>
        <taxon>Spermatophyta</taxon>
        <taxon>Magnoliopsida</taxon>
        <taxon>eudicotyledons</taxon>
        <taxon>Gunneridae</taxon>
        <taxon>Pentapetalae</taxon>
        <taxon>asterids</taxon>
        <taxon>campanulids</taxon>
        <taxon>Asterales</taxon>
        <taxon>Asteraceae</taxon>
        <taxon>Cichorioideae</taxon>
        <taxon>Cichorieae</taxon>
        <taxon>Lactucinae</taxon>
        <taxon>Lactuca</taxon>
    </lineage>
</organism>
<dbReference type="EMBL" id="NBSK02000007">
    <property type="protein sequence ID" value="KAJ0195332.1"/>
    <property type="molecule type" value="Genomic_DNA"/>
</dbReference>
<gene>
    <name evidence="2" type="ORF">LSAT_V11C700382270</name>
</gene>
<comment type="caution">
    <text evidence="2">The sequence shown here is derived from an EMBL/GenBank/DDBJ whole genome shotgun (WGS) entry which is preliminary data.</text>
</comment>
<reference evidence="2 3" key="1">
    <citation type="journal article" date="2017" name="Nat. Commun.">
        <title>Genome assembly with in vitro proximity ligation data and whole-genome triplication in lettuce.</title>
        <authorList>
            <person name="Reyes-Chin-Wo S."/>
            <person name="Wang Z."/>
            <person name="Yang X."/>
            <person name="Kozik A."/>
            <person name="Arikit S."/>
            <person name="Song C."/>
            <person name="Xia L."/>
            <person name="Froenicke L."/>
            <person name="Lavelle D.O."/>
            <person name="Truco M.J."/>
            <person name="Xia R."/>
            <person name="Zhu S."/>
            <person name="Xu C."/>
            <person name="Xu H."/>
            <person name="Xu X."/>
            <person name="Cox K."/>
            <person name="Korf I."/>
            <person name="Meyers B.C."/>
            <person name="Michelmore R.W."/>
        </authorList>
    </citation>
    <scope>NUCLEOTIDE SEQUENCE [LARGE SCALE GENOMIC DNA]</scope>
    <source>
        <strain evidence="3">cv. Salinas</strain>
        <tissue evidence="2">Seedlings</tissue>
    </source>
</reference>
<dbReference type="PANTHER" id="PTHR46354:SF12">
    <property type="entry name" value="DNA-BINDING PROTEIN-LIKE PROTEIN"/>
    <property type="match status" value="1"/>
</dbReference>
<dbReference type="InterPro" id="IPR051886">
    <property type="entry name" value="Seed_Dev/Stress_Resp_Reg"/>
</dbReference>
<evidence type="ECO:0000259" key="1">
    <source>
        <dbReference type="PROSITE" id="PS51806"/>
    </source>
</evidence>
<dbReference type="PROSITE" id="PS51806">
    <property type="entry name" value="DOG1"/>
    <property type="match status" value="1"/>
</dbReference>
<evidence type="ECO:0000313" key="3">
    <source>
        <dbReference type="Proteomes" id="UP000235145"/>
    </source>
</evidence>
<dbReference type="InterPro" id="IPR025422">
    <property type="entry name" value="TGA_domain"/>
</dbReference>
<dbReference type="GO" id="GO:0006351">
    <property type="term" value="P:DNA-templated transcription"/>
    <property type="evidence" value="ECO:0007669"/>
    <property type="project" value="InterPro"/>
</dbReference>
<protein>
    <recommendedName>
        <fullName evidence="1">DOG1 domain-containing protein</fullName>
    </recommendedName>
</protein>
<proteinExistence type="predicted"/>
<dbReference type="AlphaFoldDB" id="A0A9R1X432"/>
<dbReference type="GO" id="GO:0043565">
    <property type="term" value="F:sequence-specific DNA binding"/>
    <property type="evidence" value="ECO:0007669"/>
    <property type="project" value="InterPro"/>
</dbReference>
<keyword evidence="3" id="KW-1185">Reference proteome</keyword>
<name>A0A9R1X432_LACSA</name>
<accession>A0A9R1X432</accession>
<dbReference type="PANTHER" id="PTHR46354">
    <property type="entry name" value="DOG1 DOMAIN-CONTAINING PROTEIN"/>
    <property type="match status" value="1"/>
</dbReference>
<dbReference type="Proteomes" id="UP000235145">
    <property type="component" value="Unassembled WGS sequence"/>
</dbReference>